<dbReference type="PANTHER" id="PTHR36439:SF1">
    <property type="entry name" value="DUF1697 DOMAIN-CONTAINING PROTEIN"/>
    <property type="match status" value="1"/>
</dbReference>
<dbReference type="SUPFAM" id="SSF160379">
    <property type="entry name" value="SP0830-like"/>
    <property type="match status" value="1"/>
</dbReference>
<evidence type="ECO:0000313" key="2">
    <source>
        <dbReference type="Proteomes" id="UP001464923"/>
    </source>
</evidence>
<sequence length="179" mass="19164">MPSYVALLRGINVGGRSSVPMADLRTVFEDLGFEDVSTYIQSGNVLFTCPEERSGLAAEIEQALAARFGKQIAILLRTASELAEVAATRPFANSQDDHTKLLVTFLASTPEVPAGPLETPAGETGELVLAGREVYVHTPDGYGRSKLGNTYLEKELGVAATTRNWKSVLALRDLLAGRA</sequence>
<name>A0ABV1K261_9PSEU</name>
<dbReference type="EMBL" id="JBEDNP010000030">
    <property type="protein sequence ID" value="MEQ3542280.1"/>
    <property type="molecule type" value="Genomic_DNA"/>
</dbReference>
<evidence type="ECO:0000313" key="1">
    <source>
        <dbReference type="EMBL" id="MEQ3542280.1"/>
    </source>
</evidence>
<dbReference type="PANTHER" id="PTHR36439">
    <property type="entry name" value="BLL4334 PROTEIN"/>
    <property type="match status" value="1"/>
</dbReference>
<comment type="caution">
    <text evidence="1">The sequence shown here is derived from an EMBL/GenBank/DDBJ whole genome shotgun (WGS) entry which is preliminary data.</text>
</comment>
<dbReference type="Pfam" id="PF08002">
    <property type="entry name" value="DUF1697"/>
    <property type="match status" value="1"/>
</dbReference>
<dbReference type="PIRSF" id="PIRSF008502">
    <property type="entry name" value="UCP008502"/>
    <property type="match status" value="1"/>
</dbReference>
<gene>
    <name evidence="1" type="ORF">WHI96_26070</name>
</gene>
<protein>
    <submittedName>
        <fullName evidence="1">DUF1697 domain-containing protein</fullName>
    </submittedName>
</protein>
<dbReference type="RefSeq" id="WP_345645637.1">
    <property type="nucleotide sequence ID" value="NZ_BAABLY010000035.1"/>
</dbReference>
<proteinExistence type="predicted"/>
<dbReference type="InterPro" id="IPR012545">
    <property type="entry name" value="DUF1697"/>
</dbReference>
<dbReference type="Gene3D" id="3.30.70.1280">
    <property type="entry name" value="SP0830-like domains"/>
    <property type="match status" value="1"/>
</dbReference>
<accession>A0ABV1K261</accession>
<dbReference type="Proteomes" id="UP001464923">
    <property type="component" value="Unassembled WGS sequence"/>
</dbReference>
<reference evidence="1 2" key="1">
    <citation type="submission" date="2024-03" db="EMBL/GenBank/DDBJ databases">
        <title>Draft genome sequence of Pseudonocardia tropica JCM 19149.</title>
        <authorList>
            <person name="Butdee W."/>
            <person name="Duangmal K."/>
        </authorList>
    </citation>
    <scope>NUCLEOTIDE SEQUENCE [LARGE SCALE GENOMIC DNA]</scope>
    <source>
        <strain evidence="1 2">JCM 19149</strain>
    </source>
</reference>
<organism evidence="1 2">
    <name type="scientific">Pseudonocardia tropica</name>
    <dbReference type="NCBI Taxonomy" id="681289"/>
    <lineage>
        <taxon>Bacteria</taxon>
        <taxon>Bacillati</taxon>
        <taxon>Actinomycetota</taxon>
        <taxon>Actinomycetes</taxon>
        <taxon>Pseudonocardiales</taxon>
        <taxon>Pseudonocardiaceae</taxon>
        <taxon>Pseudonocardia</taxon>
    </lineage>
</organism>
<keyword evidence="2" id="KW-1185">Reference proteome</keyword>